<feature type="transmembrane region" description="Helical" evidence="1">
    <location>
        <begin position="101"/>
        <end position="128"/>
    </location>
</feature>
<keyword evidence="1" id="KW-1133">Transmembrane helix</keyword>
<dbReference type="PANTHER" id="PTHR34980:SF2">
    <property type="entry name" value="INNER MEMBRANE PROTEIN YHAH-RELATED"/>
    <property type="match status" value="1"/>
</dbReference>
<sequence length="185" mass="19754">MDAVQIISDAFRKAFQISGRANRSEFVPFICLAILALLAVNALQSSLLLMRFADTLKISGEYDSGVMKFLRAIPVLCCVGIASALFSSVVRRFHDLGLSMLWAAALYLLPILAVGLPMLLAFISLLIWPKTGAGDDGRGIGSAILAGYLLTGALVIDIIAMCFLCFTPSQPGPNRFGPNPSEVTS</sequence>
<feature type="transmembrane region" description="Helical" evidence="1">
    <location>
        <begin position="26"/>
        <end position="49"/>
    </location>
</feature>
<gene>
    <name evidence="2" type="ORF">ACFOGH_07770</name>
</gene>
<evidence type="ECO:0000313" key="2">
    <source>
        <dbReference type="EMBL" id="MFC3180882.1"/>
    </source>
</evidence>
<feature type="transmembrane region" description="Helical" evidence="1">
    <location>
        <begin position="69"/>
        <end position="89"/>
    </location>
</feature>
<dbReference type="Pfam" id="PF05656">
    <property type="entry name" value="DUF805"/>
    <property type="match status" value="1"/>
</dbReference>
<accession>A0ABV7J0D9</accession>
<reference evidence="3" key="1">
    <citation type="journal article" date="2019" name="Int. J. Syst. Evol. Microbiol.">
        <title>The Global Catalogue of Microorganisms (GCM) 10K type strain sequencing project: providing services to taxonomists for standard genome sequencing and annotation.</title>
        <authorList>
            <consortium name="The Broad Institute Genomics Platform"/>
            <consortium name="The Broad Institute Genome Sequencing Center for Infectious Disease"/>
            <person name="Wu L."/>
            <person name="Ma J."/>
        </authorList>
    </citation>
    <scope>NUCLEOTIDE SEQUENCE [LARGE SCALE GENOMIC DNA]</scope>
    <source>
        <strain evidence="3">KCTC 52039</strain>
    </source>
</reference>
<evidence type="ECO:0000256" key="1">
    <source>
        <dbReference type="SAM" id="Phobius"/>
    </source>
</evidence>
<proteinExistence type="predicted"/>
<protein>
    <submittedName>
        <fullName evidence="2">DUF805 domain-containing protein</fullName>
    </submittedName>
</protein>
<dbReference type="EMBL" id="JBHRTO010000001">
    <property type="protein sequence ID" value="MFC3180882.1"/>
    <property type="molecule type" value="Genomic_DNA"/>
</dbReference>
<dbReference type="PANTHER" id="PTHR34980">
    <property type="entry name" value="INNER MEMBRANE PROTEIN-RELATED-RELATED"/>
    <property type="match status" value="1"/>
</dbReference>
<name>A0ABV7J0D9_9RHOB</name>
<dbReference type="InterPro" id="IPR008523">
    <property type="entry name" value="DUF805"/>
</dbReference>
<keyword evidence="1" id="KW-0472">Membrane</keyword>
<evidence type="ECO:0000313" key="3">
    <source>
        <dbReference type="Proteomes" id="UP001595547"/>
    </source>
</evidence>
<dbReference type="Proteomes" id="UP001595547">
    <property type="component" value="Unassembled WGS sequence"/>
</dbReference>
<comment type="caution">
    <text evidence="2">The sequence shown here is derived from an EMBL/GenBank/DDBJ whole genome shotgun (WGS) entry which is preliminary data.</text>
</comment>
<keyword evidence="1" id="KW-0812">Transmembrane</keyword>
<keyword evidence="3" id="KW-1185">Reference proteome</keyword>
<dbReference type="RefSeq" id="WP_380072501.1">
    <property type="nucleotide sequence ID" value="NZ_JBHRTO010000001.1"/>
</dbReference>
<feature type="transmembrane region" description="Helical" evidence="1">
    <location>
        <begin position="140"/>
        <end position="166"/>
    </location>
</feature>
<organism evidence="2 3">
    <name type="scientific">Cypionkella sinensis</name>
    <dbReference type="NCBI Taxonomy" id="1756043"/>
    <lineage>
        <taxon>Bacteria</taxon>
        <taxon>Pseudomonadati</taxon>
        <taxon>Pseudomonadota</taxon>
        <taxon>Alphaproteobacteria</taxon>
        <taxon>Rhodobacterales</taxon>
        <taxon>Paracoccaceae</taxon>
        <taxon>Cypionkella</taxon>
    </lineage>
</organism>